<keyword evidence="2" id="KW-1185">Reference proteome</keyword>
<dbReference type="InterPro" id="IPR052929">
    <property type="entry name" value="RNase_H-like_EbsB-rel"/>
</dbReference>
<reference evidence="1" key="2">
    <citation type="submission" date="2021-12" db="EMBL/GenBank/DDBJ databases">
        <title>Resequencing data analysis of finger millet.</title>
        <authorList>
            <person name="Hatakeyama M."/>
            <person name="Aluri S."/>
            <person name="Balachadran M.T."/>
            <person name="Sivarajan S.R."/>
            <person name="Poveda L."/>
            <person name="Shimizu-Inatsugi R."/>
            <person name="Schlapbach R."/>
            <person name="Sreeman S.M."/>
            <person name="Shimizu K.K."/>
        </authorList>
    </citation>
    <scope>NUCLEOTIDE SEQUENCE</scope>
</reference>
<dbReference type="Proteomes" id="UP001054889">
    <property type="component" value="Unassembled WGS sequence"/>
</dbReference>
<evidence type="ECO:0000313" key="2">
    <source>
        <dbReference type="Proteomes" id="UP001054889"/>
    </source>
</evidence>
<organism evidence="1 2">
    <name type="scientific">Eleusine coracana subsp. coracana</name>
    <dbReference type="NCBI Taxonomy" id="191504"/>
    <lineage>
        <taxon>Eukaryota</taxon>
        <taxon>Viridiplantae</taxon>
        <taxon>Streptophyta</taxon>
        <taxon>Embryophyta</taxon>
        <taxon>Tracheophyta</taxon>
        <taxon>Spermatophyta</taxon>
        <taxon>Magnoliopsida</taxon>
        <taxon>Liliopsida</taxon>
        <taxon>Poales</taxon>
        <taxon>Poaceae</taxon>
        <taxon>PACMAD clade</taxon>
        <taxon>Chloridoideae</taxon>
        <taxon>Cynodonteae</taxon>
        <taxon>Eleusininae</taxon>
        <taxon>Eleusine</taxon>
    </lineage>
</organism>
<accession>A0AAV5CEK0</accession>
<dbReference type="AlphaFoldDB" id="A0AAV5CEK0"/>
<dbReference type="PANTHER" id="PTHR47074:SF11">
    <property type="entry name" value="REVERSE TRANSCRIPTASE-LIKE PROTEIN"/>
    <property type="match status" value="1"/>
</dbReference>
<name>A0AAV5CEK0_ELECO</name>
<reference evidence="1" key="1">
    <citation type="journal article" date="2018" name="DNA Res.">
        <title>Multiple hybrid de novo genome assembly of finger millet, an orphan allotetraploid crop.</title>
        <authorList>
            <person name="Hatakeyama M."/>
            <person name="Aluri S."/>
            <person name="Balachadran M.T."/>
            <person name="Sivarajan S.R."/>
            <person name="Patrignani A."/>
            <person name="Gruter S."/>
            <person name="Poveda L."/>
            <person name="Shimizu-Inatsugi R."/>
            <person name="Baeten J."/>
            <person name="Francoijs K.J."/>
            <person name="Nataraja K.N."/>
            <person name="Reddy Y.A.N."/>
            <person name="Phadnis S."/>
            <person name="Ravikumar R.L."/>
            <person name="Schlapbach R."/>
            <person name="Sreeman S.M."/>
            <person name="Shimizu K.K."/>
        </authorList>
    </citation>
    <scope>NUCLEOTIDE SEQUENCE</scope>
</reference>
<proteinExistence type="predicted"/>
<sequence>MLPMQQAVQWARDTTFDLWQILHPAKQAKQEVNCRKWQRPNEGWHKCNTDGAFNPSDSSGATGTVMRDKDGKFLAARAECSRRQAAVEPETSCAAAAATNRRDGVRRSRGGVLLAFLLHDHHGSKP</sequence>
<gene>
    <name evidence="1" type="primary">ga13606</name>
    <name evidence="1" type="ORF">PR202_ga13606</name>
</gene>
<evidence type="ECO:0000313" key="1">
    <source>
        <dbReference type="EMBL" id="GJM96743.1"/>
    </source>
</evidence>
<dbReference type="EMBL" id="BQKI01000006">
    <property type="protein sequence ID" value="GJM96743.1"/>
    <property type="molecule type" value="Genomic_DNA"/>
</dbReference>
<dbReference type="PANTHER" id="PTHR47074">
    <property type="entry name" value="BNAC02G40300D PROTEIN"/>
    <property type="match status" value="1"/>
</dbReference>
<protein>
    <recommendedName>
        <fullName evidence="3">RNase H type-1 domain-containing protein</fullName>
    </recommendedName>
</protein>
<comment type="caution">
    <text evidence="1">The sequence shown here is derived from an EMBL/GenBank/DDBJ whole genome shotgun (WGS) entry which is preliminary data.</text>
</comment>
<evidence type="ECO:0008006" key="3">
    <source>
        <dbReference type="Google" id="ProtNLM"/>
    </source>
</evidence>